<dbReference type="GO" id="GO:0004803">
    <property type="term" value="F:transposase activity"/>
    <property type="evidence" value="ECO:0007669"/>
    <property type="project" value="InterPro"/>
</dbReference>
<dbReference type="SUPFAM" id="SSF53098">
    <property type="entry name" value="Ribonuclease H-like"/>
    <property type="match status" value="1"/>
</dbReference>
<dbReference type="InterPro" id="IPR002559">
    <property type="entry name" value="Transposase_11"/>
</dbReference>
<evidence type="ECO:0000259" key="2">
    <source>
        <dbReference type="Pfam" id="PF01609"/>
    </source>
</evidence>
<feature type="domain" description="Transposase IS4-like" evidence="2">
    <location>
        <begin position="13"/>
        <end position="192"/>
    </location>
</feature>
<dbReference type="GO" id="GO:0006313">
    <property type="term" value="P:DNA transposition"/>
    <property type="evidence" value="ECO:0007669"/>
    <property type="project" value="InterPro"/>
</dbReference>
<comment type="caution">
    <text evidence="3">The sequence shown here is derived from an EMBL/GenBank/DDBJ whole genome shotgun (WGS) entry which is preliminary data.</text>
</comment>
<dbReference type="GO" id="GO:0003677">
    <property type="term" value="F:DNA binding"/>
    <property type="evidence" value="ECO:0007669"/>
    <property type="project" value="InterPro"/>
</dbReference>
<dbReference type="Pfam" id="PF01609">
    <property type="entry name" value="DDE_Tnp_1"/>
    <property type="match status" value="1"/>
</dbReference>
<feature type="region of interest" description="Disordered" evidence="1">
    <location>
        <begin position="27"/>
        <end position="49"/>
    </location>
</feature>
<organism evidence="3">
    <name type="scientific">mine drainage metagenome</name>
    <dbReference type="NCBI Taxonomy" id="410659"/>
    <lineage>
        <taxon>unclassified sequences</taxon>
        <taxon>metagenomes</taxon>
        <taxon>ecological metagenomes</taxon>
    </lineage>
</organism>
<proteinExistence type="predicted"/>
<dbReference type="InterPro" id="IPR012337">
    <property type="entry name" value="RNaseH-like_sf"/>
</dbReference>
<protein>
    <submittedName>
        <fullName evidence="3">Transposase, IS4-like domain protein</fullName>
    </submittedName>
</protein>
<dbReference type="EMBL" id="AUZZ01002035">
    <property type="protein sequence ID" value="EQD61998.1"/>
    <property type="molecule type" value="Genomic_DNA"/>
</dbReference>
<gene>
    <name evidence="3" type="ORF">B2A_03031</name>
</gene>
<evidence type="ECO:0000313" key="3">
    <source>
        <dbReference type="EMBL" id="EQD61998.1"/>
    </source>
</evidence>
<accession>T1B075</accession>
<sequence>MDYSGPYEGKKGNDLLAQDSTDIHAHSHNDRHARLGHRTPSKREQEDANGDANDMFFGYKLHAISDAENEIPIGFFIAPGNRNDKVFFGELIGQARKKFRLAFGAKYLADSGYDATRIYKELHENNIMAVIAINGRGHRKSEVPKDPEYGKRWVIERIFSRLKGMFGLENNRLVGLKKVSIHVYSCLIAYLMTYLM</sequence>
<reference evidence="3" key="2">
    <citation type="journal article" date="2014" name="ISME J.">
        <title>Microbial stratification in low pH oxic and suboxic macroscopic growths along an acid mine drainage.</title>
        <authorList>
            <person name="Mendez-Garcia C."/>
            <person name="Mesa V."/>
            <person name="Sprenger R.R."/>
            <person name="Richter M."/>
            <person name="Diez M.S."/>
            <person name="Solano J."/>
            <person name="Bargiela R."/>
            <person name="Golyshina O.V."/>
            <person name="Manteca A."/>
            <person name="Ramos J.L."/>
            <person name="Gallego J.R."/>
            <person name="Llorente I."/>
            <person name="Martins Dos Santos V.A."/>
            <person name="Jensen O.N."/>
            <person name="Pelaez A.I."/>
            <person name="Sanchez J."/>
            <person name="Ferrer M."/>
        </authorList>
    </citation>
    <scope>NUCLEOTIDE SEQUENCE</scope>
</reference>
<name>T1B075_9ZZZZ</name>
<dbReference type="AlphaFoldDB" id="T1B075"/>
<evidence type="ECO:0000256" key="1">
    <source>
        <dbReference type="SAM" id="MobiDB-lite"/>
    </source>
</evidence>
<reference evidence="3" key="1">
    <citation type="submission" date="2013-08" db="EMBL/GenBank/DDBJ databases">
        <authorList>
            <person name="Mendez C."/>
            <person name="Richter M."/>
            <person name="Ferrer M."/>
            <person name="Sanchez J."/>
        </authorList>
    </citation>
    <scope>NUCLEOTIDE SEQUENCE</scope>
</reference>